<dbReference type="Proteomes" id="UP001552299">
    <property type="component" value="Unassembled WGS sequence"/>
</dbReference>
<name>A0ABD0TV52_DENTH</name>
<evidence type="ECO:0000256" key="1">
    <source>
        <dbReference type="SAM" id="MobiDB-lite"/>
    </source>
</evidence>
<feature type="compositionally biased region" description="Polar residues" evidence="1">
    <location>
        <begin position="1"/>
        <end position="14"/>
    </location>
</feature>
<keyword evidence="3" id="KW-1185">Reference proteome</keyword>
<evidence type="ECO:0000313" key="2">
    <source>
        <dbReference type="EMBL" id="KAL0903551.1"/>
    </source>
</evidence>
<accession>A0ABD0TV52</accession>
<protein>
    <submittedName>
        <fullName evidence="2">Uncharacterized protein</fullName>
    </submittedName>
</protein>
<feature type="region of interest" description="Disordered" evidence="1">
    <location>
        <begin position="1"/>
        <end position="22"/>
    </location>
</feature>
<reference evidence="2 3" key="1">
    <citation type="journal article" date="2024" name="Plant Biotechnol. J.">
        <title>Dendrobium thyrsiflorum genome and its molecular insights into genes involved in important horticultural traits.</title>
        <authorList>
            <person name="Chen B."/>
            <person name="Wang J.Y."/>
            <person name="Zheng P.J."/>
            <person name="Li K.L."/>
            <person name="Liang Y.M."/>
            <person name="Chen X.F."/>
            <person name="Zhang C."/>
            <person name="Zhao X."/>
            <person name="He X."/>
            <person name="Zhang G.Q."/>
            <person name="Liu Z.J."/>
            <person name="Xu Q."/>
        </authorList>
    </citation>
    <scope>NUCLEOTIDE SEQUENCE [LARGE SCALE GENOMIC DNA]</scope>
    <source>
        <strain evidence="2">GZMU011</strain>
    </source>
</reference>
<gene>
    <name evidence="2" type="ORF">M5K25_027939</name>
</gene>
<proteinExistence type="predicted"/>
<sequence>MNKSTSSKHLAQQHTNDRVDELVNTEKDTEKIKRIWSKTGVTIMSDEWLYIKNRSMKNILIITLKARCS</sequence>
<dbReference type="EMBL" id="JANQDX010000020">
    <property type="protein sequence ID" value="KAL0903551.1"/>
    <property type="molecule type" value="Genomic_DNA"/>
</dbReference>
<organism evidence="2 3">
    <name type="scientific">Dendrobium thyrsiflorum</name>
    <name type="common">Pinecone-like raceme dendrobium</name>
    <name type="synonym">Orchid</name>
    <dbReference type="NCBI Taxonomy" id="117978"/>
    <lineage>
        <taxon>Eukaryota</taxon>
        <taxon>Viridiplantae</taxon>
        <taxon>Streptophyta</taxon>
        <taxon>Embryophyta</taxon>
        <taxon>Tracheophyta</taxon>
        <taxon>Spermatophyta</taxon>
        <taxon>Magnoliopsida</taxon>
        <taxon>Liliopsida</taxon>
        <taxon>Asparagales</taxon>
        <taxon>Orchidaceae</taxon>
        <taxon>Epidendroideae</taxon>
        <taxon>Malaxideae</taxon>
        <taxon>Dendrobiinae</taxon>
        <taxon>Dendrobium</taxon>
    </lineage>
</organism>
<evidence type="ECO:0000313" key="3">
    <source>
        <dbReference type="Proteomes" id="UP001552299"/>
    </source>
</evidence>
<dbReference type="AlphaFoldDB" id="A0ABD0TV52"/>
<comment type="caution">
    <text evidence="2">The sequence shown here is derived from an EMBL/GenBank/DDBJ whole genome shotgun (WGS) entry which is preliminary data.</text>
</comment>